<keyword evidence="1" id="KW-0812">Transmembrane</keyword>
<accession>A0A1F6DGR3</accession>
<dbReference type="AlphaFoldDB" id="A0A1F6DGR3"/>
<evidence type="ECO:0000256" key="1">
    <source>
        <dbReference type="SAM" id="Phobius"/>
    </source>
</evidence>
<comment type="caution">
    <text evidence="2">The sequence shown here is derived from an EMBL/GenBank/DDBJ whole genome shotgun (WGS) entry which is preliminary data.</text>
</comment>
<feature type="transmembrane region" description="Helical" evidence="1">
    <location>
        <begin position="49"/>
        <end position="69"/>
    </location>
</feature>
<proteinExistence type="predicted"/>
<feature type="transmembrane region" description="Helical" evidence="1">
    <location>
        <begin position="20"/>
        <end position="43"/>
    </location>
</feature>
<evidence type="ECO:0000313" key="3">
    <source>
        <dbReference type="Proteomes" id="UP000176377"/>
    </source>
</evidence>
<gene>
    <name evidence="2" type="ORF">A2765_05315</name>
</gene>
<dbReference type="Proteomes" id="UP000176377">
    <property type="component" value="Unassembled WGS sequence"/>
</dbReference>
<organism evidence="2 3">
    <name type="scientific">Candidatus Kaiserbacteria bacterium RIFCSPHIGHO2_01_FULL_56_24</name>
    <dbReference type="NCBI Taxonomy" id="1798487"/>
    <lineage>
        <taxon>Bacteria</taxon>
        <taxon>Candidatus Kaiseribacteriota</taxon>
    </lineage>
</organism>
<reference evidence="2 3" key="1">
    <citation type="journal article" date="2016" name="Nat. Commun.">
        <title>Thousands of microbial genomes shed light on interconnected biogeochemical processes in an aquifer system.</title>
        <authorList>
            <person name="Anantharaman K."/>
            <person name="Brown C.T."/>
            <person name="Hug L.A."/>
            <person name="Sharon I."/>
            <person name="Castelle C.J."/>
            <person name="Probst A.J."/>
            <person name="Thomas B.C."/>
            <person name="Singh A."/>
            <person name="Wilkins M.J."/>
            <person name="Karaoz U."/>
            <person name="Brodie E.L."/>
            <person name="Williams K.H."/>
            <person name="Hubbard S.S."/>
            <person name="Banfield J.F."/>
        </authorList>
    </citation>
    <scope>NUCLEOTIDE SEQUENCE [LARGE SCALE GENOMIC DNA]</scope>
</reference>
<evidence type="ECO:0000313" key="2">
    <source>
        <dbReference type="EMBL" id="OGG60571.1"/>
    </source>
</evidence>
<keyword evidence="1" id="KW-1133">Transmembrane helix</keyword>
<sequence>MAHQAKIRDNTDMRDNLRLIFSALWFPATGAALAGIMLFILTFGDYWEFFLWSVGAWVICTVIVITASLNA</sequence>
<dbReference type="EMBL" id="MFLA01000005">
    <property type="protein sequence ID" value="OGG60571.1"/>
    <property type="molecule type" value="Genomic_DNA"/>
</dbReference>
<name>A0A1F6DGR3_9BACT</name>
<keyword evidence="1" id="KW-0472">Membrane</keyword>
<protein>
    <submittedName>
        <fullName evidence="2">Uncharacterized protein</fullName>
    </submittedName>
</protein>